<reference evidence="5 6" key="1">
    <citation type="submission" date="2016-05" db="EMBL/GenBank/DDBJ databases">
        <authorList>
            <person name="Lavstsen T."/>
            <person name="Jespersen J.S."/>
        </authorList>
    </citation>
    <scope>NUCLEOTIDE SEQUENCE [LARGE SCALE GENOMIC DNA]</scope>
    <source>
        <strain evidence="5 6">B7-9</strain>
    </source>
</reference>
<organism evidence="5 6">
    <name type="scientific">Candidatus Chloroploca asiatica</name>
    <dbReference type="NCBI Taxonomy" id="1506545"/>
    <lineage>
        <taxon>Bacteria</taxon>
        <taxon>Bacillati</taxon>
        <taxon>Chloroflexota</taxon>
        <taxon>Chloroflexia</taxon>
        <taxon>Chloroflexales</taxon>
        <taxon>Chloroflexineae</taxon>
        <taxon>Oscillochloridaceae</taxon>
        <taxon>Candidatus Chloroploca</taxon>
    </lineage>
</organism>
<comment type="subcellular location">
    <subcellularLocation>
        <location evidence="1">Cell envelope</location>
    </subcellularLocation>
</comment>
<dbReference type="Gene3D" id="2.40.50.100">
    <property type="match status" value="1"/>
</dbReference>
<evidence type="ECO:0000256" key="3">
    <source>
        <dbReference type="SAM" id="Coils"/>
    </source>
</evidence>
<name>A0A2H3KFK4_9CHLR</name>
<keyword evidence="6" id="KW-1185">Reference proteome</keyword>
<dbReference type="Gene3D" id="2.40.30.170">
    <property type="match status" value="1"/>
</dbReference>
<evidence type="ECO:0000256" key="4">
    <source>
        <dbReference type="SAM" id="SignalP"/>
    </source>
</evidence>
<dbReference type="PROSITE" id="PS51257">
    <property type="entry name" value="PROKAR_LIPOPROTEIN"/>
    <property type="match status" value="1"/>
</dbReference>
<feature type="chain" id="PRO_5013830349" evidence="4">
    <location>
        <begin position="28"/>
        <end position="523"/>
    </location>
</feature>
<dbReference type="RefSeq" id="WP_097655503.1">
    <property type="nucleotide sequence ID" value="NZ_LYXE01000200.1"/>
</dbReference>
<dbReference type="InterPro" id="IPR050465">
    <property type="entry name" value="UPF0194_transport"/>
</dbReference>
<gene>
    <name evidence="5" type="ORF">A9Q02_07160</name>
</gene>
<protein>
    <submittedName>
        <fullName evidence="5">Uncharacterized protein</fullName>
    </submittedName>
</protein>
<evidence type="ECO:0000256" key="1">
    <source>
        <dbReference type="ARBA" id="ARBA00004196"/>
    </source>
</evidence>
<keyword evidence="4" id="KW-0732">Signal</keyword>
<accession>A0A2H3KFK4</accession>
<dbReference type="PANTHER" id="PTHR32347:SF23">
    <property type="entry name" value="BLL5650 PROTEIN"/>
    <property type="match status" value="1"/>
</dbReference>
<dbReference type="PANTHER" id="PTHR32347">
    <property type="entry name" value="EFFLUX SYSTEM COMPONENT YKNX-RELATED"/>
    <property type="match status" value="1"/>
</dbReference>
<dbReference type="GO" id="GO:0030313">
    <property type="term" value="C:cell envelope"/>
    <property type="evidence" value="ECO:0007669"/>
    <property type="project" value="UniProtKB-SubCell"/>
</dbReference>
<dbReference type="EMBL" id="LYXE01000200">
    <property type="protein sequence ID" value="PDV96465.1"/>
    <property type="molecule type" value="Genomic_DNA"/>
</dbReference>
<dbReference type="Gene3D" id="1.10.287.470">
    <property type="entry name" value="Helix hairpin bin"/>
    <property type="match status" value="1"/>
</dbReference>
<sequence>MNEFCQKLIRGLSIPLLGLALAGCSIGQIVGAPTPEPFTVPTVVPTDITLATPVPTAVVTTTDAGRTVAVQRGNVRDIRVLNGQVTPVLERELAFRQSGVIRRLYVDPGMSVTAGTLLAELDLGTLQEQLRQAQIVAEQDAVAIRRASEGGSIEVRRAELALEEARAALSELQTPPSAQAVSEARARLERAEAALSRTRNDASAEKTRAERALSDAKTELERLQIRYAELVARSEQNPETVAGADLRELEASIRAAESAVAVAQINYDTAFGNEIAALQAAQADVDLARASLNQLVAGPDPFEVAEAERAVRLAAVQLDAARQNARPDPRLVVALSSSQLAVKEIENAIETRRIYAPFDGTITAVEAMASFPVQAEIPVIRLMDNSGFEVTISSLDQAILNRITSGMPVQISFTRYPERQVAGTVRMTSAGTMAGGGSMVAVSYNAPELNLGNDDLASVTFDFGEQQDVLWLPPEALRRDATDYVLRVGAGSEERIDIVLGAMSDERIEIRDGLREGDEVALR</sequence>
<feature type="signal peptide" evidence="4">
    <location>
        <begin position="1"/>
        <end position="27"/>
    </location>
</feature>
<comment type="caution">
    <text evidence="5">The sequence shown here is derived from an EMBL/GenBank/DDBJ whole genome shotgun (WGS) entry which is preliminary data.</text>
</comment>
<dbReference type="Gene3D" id="6.20.50.140">
    <property type="match status" value="1"/>
</dbReference>
<dbReference type="Proteomes" id="UP000220922">
    <property type="component" value="Unassembled WGS sequence"/>
</dbReference>
<evidence type="ECO:0000256" key="2">
    <source>
        <dbReference type="ARBA" id="ARBA00023054"/>
    </source>
</evidence>
<proteinExistence type="predicted"/>
<dbReference type="AlphaFoldDB" id="A0A2H3KFK4"/>
<feature type="coiled-coil region" evidence="3">
    <location>
        <begin position="181"/>
        <end position="266"/>
    </location>
</feature>
<keyword evidence="2 3" id="KW-0175">Coiled coil</keyword>
<evidence type="ECO:0000313" key="5">
    <source>
        <dbReference type="EMBL" id="PDV96465.1"/>
    </source>
</evidence>
<evidence type="ECO:0000313" key="6">
    <source>
        <dbReference type="Proteomes" id="UP000220922"/>
    </source>
</evidence>
<dbReference type="OrthoDB" id="9806939at2"/>